<dbReference type="RefSeq" id="WP_109265119.1">
    <property type="nucleotide sequence ID" value="NZ_QEWP01000011.1"/>
</dbReference>
<evidence type="ECO:0000256" key="1">
    <source>
        <dbReference type="SAM" id="Phobius"/>
    </source>
</evidence>
<protein>
    <recommendedName>
        <fullName evidence="4">DUF3667 domain-containing protein</fullName>
    </recommendedName>
</protein>
<accession>A0A2U2B711</accession>
<sequence length="282" mass="33281">MAESIYCKNCNTLLQGTFCHECGQKDVNLRRPFREIFSELLSPLTDFDKQLFRTLYEFFRFPGRVPDQYMEGKRRRYLPPIRLYFVFTVFLFTIIKFSGAEWFSSSENSEETPSVEQPTVEVKASTSASNEELFLLWGMDMKQKITMLKEDPGTFKNLWLTSFPYVLFFLLPFFSFLTWVFFRKSRPYYLSHLVFSASIQTMILFGLFLLYILDYFVPDAMFTWISIFLVVLLSTHIVLAMKRYFNRRFRYTLMAFTVISLVNVSVLLGTTIMSLVLTLLLV</sequence>
<evidence type="ECO:0000313" key="3">
    <source>
        <dbReference type="Proteomes" id="UP000244956"/>
    </source>
</evidence>
<feature type="transmembrane region" description="Helical" evidence="1">
    <location>
        <begin position="253"/>
        <end position="281"/>
    </location>
</feature>
<comment type="caution">
    <text evidence="2">The sequence shown here is derived from an EMBL/GenBank/DDBJ whole genome shotgun (WGS) entry which is preliminary data.</text>
</comment>
<evidence type="ECO:0008006" key="4">
    <source>
        <dbReference type="Google" id="ProtNLM"/>
    </source>
</evidence>
<feature type="transmembrane region" description="Helical" evidence="1">
    <location>
        <begin position="222"/>
        <end position="241"/>
    </location>
</feature>
<feature type="transmembrane region" description="Helical" evidence="1">
    <location>
        <begin position="162"/>
        <end position="182"/>
    </location>
</feature>
<evidence type="ECO:0000313" key="2">
    <source>
        <dbReference type="EMBL" id="PWD98860.1"/>
    </source>
</evidence>
<organism evidence="2 3">
    <name type="scientific">Marinilabilia rubra</name>
    <dbReference type="NCBI Taxonomy" id="2162893"/>
    <lineage>
        <taxon>Bacteria</taxon>
        <taxon>Pseudomonadati</taxon>
        <taxon>Bacteroidota</taxon>
        <taxon>Bacteroidia</taxon>
        <taxon>Marinilabiliales</taxon>
        <taxon>Marinilabiliaceae</taxon>
        <taxon>Marinilabilia</taxon>
    </lineage>
</organism>
<dbReference type="InterPro" id="IPR022134">
    <property type="entry name" value="DUF3667"/>
</dbReference>
<dbReference type="AlphaFoldDB" id="A0A2U2B711"/>
<feature type="transmembrane region" description="Helical" evidence="1">
    <location>
        <begin position="194"/>
        <end position="216"/>
    </location>
</feature>
<dbReference type="Pfam" id="PF12412">
    <property type="entry name" value="DUF3667"/>
    <property type="match status" value="1"/>
</dbReference>
<proteinExistence type="predicted"/>
<dbReference type="EMBL" id="QEWP01000011">
    <property type="protein sequence ID" value="PWD98860.1"/>
    <property type="molecule type" value="Genomic_DNA"/>
</dbReference>
<name>A0A2U2B711_9BACT</name>
<reference evidence="2 3" key="1">
    <citation type="submission" date="2018-05" db="EMBL/GenBank/DDBJ databases">
        <title>Marinilabilia rubrum sp. nov., isolated from saltern sediment.</title>
        <authorList>
            <person name="Zhang R."/>
        </authorList>
    </citation>
    <scope>NUCLEOTIDE SEQUENCE [LARGE SCALE GENOMIC DNA]</scope>
    <source>
        <strain evidence="2 3">WTE16</strain>
    </source>
</reference>
<dbReference type="Proteomes" id="UP000244956">
    <property type="component" value="Unassembled WGS sequence"/>
</dbReference>
<keyword evidence="1" id="KW-1133">Transmembrane helix</keyword>
<dbReference type="OrthoDB" id="1315649at2"/>
<keyword evidence="3" id="KW-1185">Reference proteome</keyword>
<keyword evidence="1" id="KW-0472">Membrane</keyword>
<feature type="transmembrane region" description="Helical" evidence="1">
    <location>
        <begin position="83"/>
        <end position="103"/>
    </location>
</feature>
<gene>
    <name evidence="2" type="ORF">DDZ16_14090</name>
</gene>
<keyword evidence="1" id="KW-0812">Transmembrane</keyword>